<protein>
    <submittedName>
        <fullName evidence="1">Uncharacterized protein</fullName>
    </submittedName>
</protein>
<organism evidence="1 2">
    <name type="scientific">Citrullus colocynthis</name>
    <name type="common">colocynth</name>
    <dbReference type="NCBI Taxonomy" id="252529"/>
    <lineage>
        <taxon>Eukaryota</taxon>
        <taxon>Viridiplantae</taxon>
        <taxon>Streptophyta</taxon>
        <taxon>Embryophyta</taxon>
        <taxon>Tracheophyta</taxon>
        <taxon>Spermatophyta</taxon>
        <taxon>Magnoliopsida</taxon>
        <taxon>eudicotyledons</taxon>
        <taxon>Gunneridae</taxon>
        <taxon>Pentapetalae</taxon>
        <taxon>rosids</taxon>
        <taxon>fabids</taxon>
        <taxon>Cucurbitales</taxon>
        <taxon>Cucurbitaceae</taxon>
        <taxon>Benincaseae</taxon>
        <taxon>Citrullus</taxon>
    </lineage>
</organism>
<sequence>MLKKSKSKFLLSKRRHLSECVSLSHVSKDRRRPTIADKQSLNSGDLVVFTLFMLEGTKREEQIIILRILT</sequence>
<evidence type="ECO:0000313" key="2">
    <source>
        <dbReference type="Proteomes" id="UP001642487"/>
    </source>
</evidence>
<dbReference type="EMBL" id="OZ021744">
    <property type="protein sequence ID" value="CAK9312261.1"/>
    <property type="molecule type" value="Genomic_DNA"/>
</dbReference>
<name>A0ABP0XZB0_9ROSI</name>
<accession>A0ABP0XZB0</accession>
<proteinExistence type="predicted"/>
<evidence type="ECO:0000313" key="1">
    <source>
        <dbReference type="EMBL" id="CAK9312261.1"/>
    </source>
</evidence>
<dbReference type="Proteomes" id="UP001642487">
    <property type="component" value="Chromosome 10"/>
</dbReference>
<reference evidence="1 2" key="1">
    <citation type="submission" date="2024-03" db="EMBL/GenBank/DDBJ databases">
        <authorList>
            <person name="Gkanogiannis A."/>
            <person name="Becerra Lopez-Lavalle L."/>
        </authorList>
    </citation>
    <scope>NUCLEOTIDE SEQUENCE [LARGE SCALE GENOMIC DNA]</scope>
</reference>
<keyword evidence="2" id="KW-1185">Reference proteome</keyword>
<gene>
    <name evidence="1" type="ORF">CITCOLO1_LOCUS3945</name>
</gene>